<dbReference type="PANTHER" id="PTHR33453">
    <property type="match status" value="1"/>
</dbReference>
<protein>
    <recommendedName>
        <fullName evidence="1">rRNA N-glycosylase</fullName>
        <ecNumber evidence="1">3.2.2.22</ecNumber>
    </recommendedName>
</protein>
<name>A0A0E0GS36_ORYNI</name>
<dbReference type="Proteomes" id="UP000006591">
    <property type="component" value="Chromosome 3"/>
</dbReference>
<comment type="similarity">
    <text evidence="1">Belongs to the ribosome-inactivating protein family.</text>
</comment>
<keyword evidence="1" id="KW-0378">Hydrolase</keyword>
<dbReference type="InterPro" id="IPR001574">
    <property type="entry name" value="Ribosome_inactivat_prot"/>
</dbReference>
<dbReference type="Gramene" id="ONIVA03G31410.1">
    <property type="protein sequence ID" value="ONIVA03G31410.1"/>
    <property type="gene ID" value="ONIVA03G31410"/>
</dbReference>
<dbReference type="eggNOG" id="ENOG502R83X">
    <property type="taxonomic scope" value="Eukaryota"/>
</dbReference>
<dbReference type="EnsemblPlants" id="ONIVA03G31410.1">
    <property type="protein sequence ID" value="ONIVA03G31410.1"/>
    <property type="gene ID" value="ONIVA03G31410"/>
</dbReference>
<dbReference type="GO" id="GO:0090729">
    <property type="term" value="F:toxin activity"/>
    <property type="evidence" value="ECO:0007669"/>
    <property type="project" value="UniProtKB-KW"/>
</dbReference>
<keyword evidence="1" id="KW-0611">Plant defense</keyword>
<dbReference type="SUPFAM" id="SSF56371">
    <property type="entry name" value="Ribosome inactivating proteins (RIP)"/>
    <property type="match status" value="1"/>
</dbReference>
<dbReference type="EC" id="3.2.2.22" evidence="1"/>
<proteinExistence type="inferred from homology"/>
<dbReference type="InterPro" id="IPR016138">
    <property type="entry name" value="Ribosome_inactivat_prot_sub1"/>
</dbReference>
<organism evidence="3">
    <name type="scientific">Oryza nivara</name>
    <name type="common">Indian wild rice</name>
    <name type="synonym">Oryza sativa f. spontanea</name>
    <dbReference type="NCBI Taxonomy" id="4536"/>
    <lineage>
        <taxon>Eukaryota</taxon>
        <taxon>Viridiplantae</taxon>
        <taxon>Streptophyta</taxon>
        <taxon>Embryophyta</taxon>
        <taxon>Tracheophyta</taxon>
        <taxon>Spermatophyta</taxon>
        <taxon>Magnoliopsida</taxon>
        <taxon>Liliopsida</taxon>
        <taxon>Poales</taxon>
        <taxon>Poaceae</taxon>
        <taxon>BOP clade</taxon>
        <taxon>Oryzoideae</taxon>
        <taxon>Oryzeae</taxon>
        <taxon>Oryzinae</taxon>
        <taxon>Oryza</taxon>
    </lineage>
</organism>
<evidence type="ECO:0000313" key="4">
    <source>
        <dbReference type="Proteomes" id="UP000006591"/>
    </source>
</evidence>
<keyword evidence="1" id="KW-0800">Toxin</keyword>
<accession>A0A0E0GS36</accession>
<dbReference type="AlphaFoldDB" id="A0A0E0GS36"/>
<dbReference type="GO" id="GO:0017148">
    <property type="term" value="P:negative regulation of translation"/>
    <property type="evidence" value="ECO:0007669"/>
    <property type="project" value="UniProtKB-KW"/>
</dbReference>
<dbReference type="OMA" id="YIEHWYT"/>
<dbReference type="Gene3D" id="3.40.420.10">
    <property type="entry name" value="Ricin (A subunit), domain 1"/>
    <property type="match status" value="1"/>
</dbReference>
<reference evidence="3" key="1">
    <citation type="submission" date="2015-04" db="UniProtKB">
        <authorList>
            <consortium name="EnsemblPlants"/>
        </authorList>
    </citation>
    <scope>IDENTIFICATION</scope>
    <source>
        <strain evidence="3">SL10</strain>
    </source>
</reference>
<dbReference type="PANTHER" id="PTHR33453:SF3">
    <property type="entry name" value="RRNA N-GLYCOSYLASE"/>
    <property type="match status" value="1"/>
</dbReference>
<evidence type="ECO:0000256" key="2">
    <source>
        <dbReference type="SAM" id="SignalP"/>
    </source>
</evidence>
<dbReference type="HOGENOM" id="CLU_074934_0_0_1"/>
<dbReference type="STRING" id="4536.A0A0E0GS36"/>
<comment type="catalytic activity">
    <reaction evidence="1">
        <text>Endohydrolysis of the N-glycosidic bond at one specific adenosine on the 28S rRNA.</text>
        <dbReference type="EC" id="3.2.2.22"/>
    </reaction>
</comment>
<evidence type="ECO:0000313" key="3">
    <source>
        <dbReference type="EnsemblPlants" id="ONIVA03G31410.1"/>
    </source>
</evidence>
<dbReference type="GO" id="GO:0030598">
    <property type="term" value="F:rRNA N-glycosylase activity"/>
    <property type="evidence" value="ECO:0007669"/>
    <property type="project" value="UniProtKB-EC"/>
</dbReference>
<dbReference type="InterPro" id="IPR036041">
    <property type="entry name" value="Ribosome-inact_prot_sf"/>
</dbReference>
<sequence length="219" mass="24490">MAASFHAALLLLFFLLSAVAGRDHHLVVEKYGVSMKGADGDVVHRAPGHAQTRLLLRWLRQPERPLARLPRRLPFRNTYRDLIGGLENVPGLPLGRAASLRAIGALSSYDTGAAGEEAMRRGVATLSMVLTQALWLRPVGETVSSRWESGEARVAAEHLPYIEHWYTMSFEVLRWRRTGRWDGPFTELLRRRTSEALAVVRVIANKSFVQLLRAHSHGA</sequence>
<keyword evidence="4" id="KW-1185">Reference proteome</keyword>
<dbReference type="Pfam" id="PF00161">
    <property type="entry name" value="RIP"/>
    <property type="match status" value="1"/>
</dbReference>
<dbReference type="GO" id="GO:0006952">
    <property type="term" value="P:defense response"/>
    <property type="evidence" value="ECO:0007669"/>
    <property type="project" value="UniProtKB-KW"/>
</dbReference>
<feature type="chain" id="PRO_5002360637" description="rRNA N-glycosylase" evidence="2">
    <location>
        <begin position="22"/>
        <end position="219"/>
    </location>
</feature>
<evidence type="ECO:0000256" key="1">
    <source>
        <dbReference type="RuleBase" id="RU004915"/>
    </source>
</evidence>
<reference evidence="3" key="2">
    <citation type="submission" date="2018-04" db="EMBL/GenBank/DDBJ databases">
        <title>OnivRS2 (Oryza nivara Reference Sequence Version 2).</title>
        <authorList>
            <person name="Zhang J."/>
            <person name="Kudrna D."/>
            <person name="Lee S."/>
            <person name="Talag J."/>
            <person name="Rajasekar S."/>
            <person name="Welchert J."/>
            <person name="Hsing Y.-I."/>
            <person name="Wing R.A."/>
        </authorList>
    </citation>
    <scope>NUCLEOTIDE SEQUENCE [LARGE SCALE GENOMIC DNA]</scope>
    <source>
        <strain evidence="3">SL10</strain>
    </source>
</reference>
<feature type="signal peptide" evidence="2">
    <location>
        <begin position="1"/>
        <end position="21"/>
    </location>
</feature>
<keyword evidence="1" id="KW-0652">Protein synthesis inhibitor</keyword>
<keyword evidence="2" id="KW-0732">Signal</keyword>